<dbReference type="EMBL" id="JADIKI010000023">
    <property type="protein sequence ID" value="MFK2856302.1"/>
    <property type="molecule type" value="Genomic_DNA"/>
</dbReference>
<evidence type="ECO:0000313" key="1">
    <source>
        <dbReference type="EMBL" id="MFK2856302.1"/>
    </source>
</evidence>
<name>A0ABW8IM50_9GAMM</name>
<dbReference type="RefSeq" id="WP_380014779.1">
    <property type="nucleotide sequence ID" value="NZ_JADIKI010000023.1"/>
</dbReference>
<organism evidence="1 2">
    <name type="scientific">Dyella humi</name>
    <dbReference type="NCBI Taxonomy" id="1770547"/>
    <lineage>
        <taxon>Bacteria</taxon>
        <taxon>Pseudomonadati</taxon>
        <taxon>Pseudomonadota</taxon>
        <taxon>Gammaproteobacteria</taxon>
        <taxon>Lysobacterales</taxon>
        <taxon>Rhodanobacteraceae</taxon>
        <taxon>Dyella</taxon>
    </lineage>
</organism>
<keyword evidence="2" id="KW-1185">Reference proteome</keyword>
<evidence type="ECO:0000313" key="2">
    <source>
        <dbReference type="Proteomes" id="UP001620409"/>
    </source>
</evidence>
<dbReference type="Proteomes" id="UP001620409">
    <property type="component" value="Unassembled WGS sequence"/>
</dbReference>
<protein>
    <submittedName>
        <fullName evidence="1">Uncharacterized protein</fullName>
    </submittedName>
</protein>
<sequence>MDTDLVDYNGTKVVAGSPEQIEAAQKIATYSIDGVLFPRIPYGSEASGAGHRINNDTPLCKLSPAAAGEAEWQYRMESGFPVYWEMRRKARPWPLRVIQFFFGN</sequence>
<comment type="caution">
    <text evidence="1">The sequence shown here is derived from an EMBL/GenBank/DDBJ whole genome shotgun (WGS) entry which is preliminary data.</text>
</comment>
<gene>
    <name evidence="1" type="ORF">ISP18_16980</name>
</gene>
<reference evidence="1 2" key="1">
    <citation type="submission" date="2020-10" db="EMBL/GenBank/DDBJ databases">
        <title>Phylogeny of dyella-like bacteria.</title>
        <authorList>
            <person name="Fu J."/>
        </authorList>
    </citation>
    <scope>NUCLEOTIDE SEQUENCE [LARGE SCALE GENOMIC DNA]</scope>
    <source>
        <strain evidence="1 2">DHG40</strain>
    </source>
</reference>
<proteinExistence type="predicted"/>
<accession>A0ABW8IM50</accession>